<dbReference type="InterPro" id="IPR047187">
    <property type="entry name" value="SF1_C_Upf1"/>
</dbReference>
<evidence type="ECO:0000256" key="19">
    <source>
        <dbReference type="ARBA" id="ARBA00023242"/>
    </source>
</evidence>
<feature type="domain" description="DNA2/NAM7 helicase-like C-terminal" evidence="24">
    <location>
        <begin position="648"/>
        <end position="813"/>
    </location>
</feature>
<feature type="region of interest" description="Disordered" evidence="22">
    <location>
        <begin position="276"/>
        <end position="301"/>
    </location>
</feature>
<feature type="region of interest" description="Disordered" evidence="22">
    <location>
        <begin position="338"/>
        <end position="437"/>
    </location>
</feature>
<evidence type="ECO:0000256" key="11">
    <source>
        <dbReference type="ARBA" id="ARBA00022763"/>
    </source>
</evidence>
<keyword evidence="13" id="KW-0347">Helicase</keyword>
<evidence type="ECO:0000256" key="20">
    <source>
        <dbReference type="ARBA" id="ARBA00023268"/>
    </source>
</evidence>
<dbReference type="Pfam" id="PF13087">
    <property type="entry name" value="AAA_12"/>
    <property type="match status" value="2"/>
</dbReference>
<dbReference type="InterPro" id="IPR041677">
    <property type="entry name" value="DNA2/NAM7_AAA_11"/>
</dbReference>
<dbReference type="GO" id="GO:0016787">
    <property type="term" value="F:hydrolase activity"/>
    <property type="evidence" value="ECO:0007669"/>
    <property type="project" value="UniProtKB-KW"/>
</dbReference>
<evidence type="ECO:0000256" key="16">
    <source>
        <dbReference type="ARBA" id="ARBA00023014"/>
    </source>
</evidence>
<evidence type="ECO:0000256" key="9">
    <source>
        <dbReference type="ARBA" id="ARBA00022723"/>
    </source>
</evidence>
<dbReference type="GO" id="GO:0046872">
    <property type="term" value="F:metal ion binding"/>
    <property type="evidence" value="ECO:0007669"/>
    <property type="project" value="UniProtKB-KW"/>
</dbReference>
<comment type="similarity">
    <text evidence="3">Belongs to the DNA2/NAM7 helicase family.</text>
</comment>
<keyword evidence="6" id="KW-0004">4Fe-4S</keyword>
<keyword evidence="14" id="KW-0067">ATP-binding</keyword>
<dbReference type="GO" id="GO:0004518">
    <property type="term" value="F:nuclease activity"/>
    <property type="evidence" value="ECO:0007669"/>
    <property type="project" value="UniProtKB-KW"/>
</dbReference>
<proteinExistence type="inferred from homology"/>
<dbReference type="GO" id="GO:0017116">
    <property type="term" value="F:single-stranded DNA helicase activity"/>
    <property type="evidence" value="ECO:0007669"/>
    <property type="project" value="InterPro"/>
</dbReference>
<name>A0A7S3VS20_DUNTE</name>
<feature type="region of interest" description="Disordered" evidence="22">
    <location>
        <begin position="192"/>
        <end position="222"/>
    </location>
</feature>
<evidence type="ECO:0000256" key="7">
    <source>
        <dbReference type="ARBA" id="ARBA00022705"/>
    </source>
</evidence>
<dbReference type="GO" id="GO:0006281">
    <property type="term" value="P:DNA repair"/>
    <property type="evidence" value="ECO:0007669"/>
    <property type="project" value="UniProtKB-KW"/>
</dbReference>
<feature type="domain" description="DNA2/NAM7 helicase helicase" evidence="23">
    <location>
        <begin position="467"/>
        <end position="551"/>
    </location>
</feature>
<gene>
    <name evidence="25" type="ORF">DTER00134_LOCUS15989</name>
</gene>
<dbReference type="PANTHER" id="PTHR43788">
    <property type="entry name" value="DNA2/NAM7 HELICASE FAMILY MEMBER"/>
    <property type="match status" value="1"/>
</dbReference>
<comment type="subcellular location">
    <subcellularLocation>
        <location evidence="2">Nucleus</location>
    </subcellularLocation>
</comment>
<protein>
    <recommendedName>
        <fullName evidence="5">DNA replication ATP-dependent helicase/nuclease DNA2</fullName>
        <ecNumber evidence="4">3.6.4.12</ecNumber>
    </recommendedName>
</protein>
<keyword evidence="17" id="KW-0238">DNA-binding</keyword>
<comment type="cofactor">
    <cofactor evidence="1">
        <name>[4Fe-4S] cluster</name>
        <dbReference type="ChEBI" id="CHEBI:49883"/>
    </cofactor>
</comment>
<dbReference type="InterPro" id="IPR027417">
    <property type="entry name" value="P-loop_NTPase"/>
</dbReference>
<reference evidence="25" key="1">
    <citation type="submission" date="2021-01" db="EMBL/GenBank/DDBJ databases">
        <authorList>
            <person name="Corre E."/>
            <person name="Pelletier E."/>
            <person name="Niang G."/>
            <person name="Scheremetjew M."/>
            <person name="Finn R."/>
            <person name="Kale V."/>
            <person name="Holt S."/>
            <person name="Cochrane G."/>
            <person name="Meng A."/>
            <person name="Brown T."/>
            <person name="Cohen L."/>
        </authorList>
    </citation>
    <scope>NUCLEOTIDE SEQUENCE</scope>
    <source>
        <strain evidence="25">CCMP1320</strain>
    </source>
</reference>
<dbReference type="GO" id="GO:0006260">
    <property type="term" value="P:DNA replication"/>
    <property type="evidence" value="ECO:0007669"/>
    <property type="project" value="UniProtKB-KW"/>
</dbReference>
<evidence type="ECO:0000259" key="24">
    <source>
        <dbReference type="Pfam" id="PF13087"/>
    </source>
</evidence>
<evidence type="ECO:0000256" key="1">
    <source>
        <dbReference type="ARBA" id="ARBA00001966"/>
    </source>
</evidence>
<evidence type="ECO:0000256" key="14">
    <source>
        <dbReference type="ARBA" id="ARBA00022840"/>
    </source>
</evidence>
<evidence type="ECO:0000256" key="6">
    <source>
        <dbReference type="ARBA" id="ARBA00022485"/>
    </source>
</evidence>
<keyword evidence="10" id="KW-0547">Nucleotide-binding</keyword>
<sequence length="1047" mass="110882">MQPVKRVHAEMATLMMQRNRLAAHLAGPLRVPPPMLHSEHQCSRCFAQDACAIYHKSVDGGTLESSGMSSDQWHGLTAHLSRTHAAFFKHWAGLVDMEEAGNRDTRPQLWAMRGEERERLGTCVAGLYLVGYDGLVDTPEGKQHCYSFTKRPPSTALLSERGQGRLNAEGTGCGSTGCADVHQTDREGDGCCSTGGDGGGSKSEAGASEGADQNVSEGDGCNSSSLLRSALSEGEMGLLGLEGMHANIARIIVHSVSKDSIRVVARKELQLAHKYLHGPSGRAGPTPLHGHTWRLDKDEPTSTFNQMRGNLVSLMSRGDFIASRLRALIVDLEAPASNEAPLPLPRDGEQQAQEQGSQPHKVQTCNHEHQAQEQQQQQRQQQPPQKGMEQQHDRLQGRQCNALGLQGQQQEGKGLQAQQQEGQGLQPGEQGGDDGGQVLAQGAKVETTAEAKAEAVEGAAVAADAAMNEDQQAVVRSVLRMRDYALVLGMPGTGKTSTIVRAISALLRAGRTVLLTAYTHSAVDNIALKLATAGIDFMRIPGSTSRQVHPALCDFVPGGARFPGDCTTTTGLEAAMRSVRVVAVTCLGVRHPLLARRTFDVCVLDEASQVSLPASLGPLSMARSFVLVGDHYQLPPLVASPAALAGGYGESLFRRLSEAHPQAIVTLRRQYRMAADIMALSNELVYNGTLLCGSESVAKGRLHLTRWCAMGAATSGWHTSLMPSWVKQALDPERRVVFLDTTGVVSCVERKEDGAVSNPGEAGLVGQLVQYLLECGAREEDIGLVSPYRAQVSLLEKAVRAQTPPNSTTAIATTAAAAATAAATATGATVPGTHGVLRDGSKVSTPAHTEAAAAASASTISPSVMPAGAVRDSSNISAIPGLLQLRLPAMPLTQTAAVPKPPTMVATQPAAAAHAPEQQGLGEVLTPAGGGGIEGDICTRPEEDTATGPPIEVLTIDKYQGRDKPCIVLSFVRSNAKGSAGRLLADWQRLNVALTRAKHKLVMVGCAATLQEIPLLSSMLQMVERNGWRLSLSEALATSEVDDLEAR</sequence>
<feature type="compositionally biased region" description="Polar residues" evidence="22">
    <location>
        <begin position="213"/>
        <end position="222"/>
    </location>
</feature>
<dbReference type="PANTHER" id="PTHR43788:SF8">
    <property type="entry name" value="DNA-BINDING PROTEIN SMUBP-2"/>
    <property type="match status" value="1"/>
</dbReference>
<dbReference type="EC" id="3.6.4.12" evidence="4"/>
<comment type="catalytic activity">
    <reaction evidence="21">
        <text>ATP + H2O = ADP + phosphate + H(+)</text>
        <dbReference type="Rhea" id="RHEA:13065"/>
        <dbReference type="ChEBI" id="CHEBI:15377"/>
        <dbReference type="ChEBI" id="CHEBI:15378"/>
        <dbReference type="ChEBI" id="CHEBI:30616"/>
        <dbReference type="ChEBI" id="CHEBI:43474"/>
        <dbReference type="ChEBI" id="CHEBI:456216"/>
        <dbReference type="EC" id="3.6.4.12"/>
    </reaction>
</comment>
<dbReference type="Pfam" id="PF13086">
    <property type="entry name" value="AAA_11"/>
    <property type="match status" value="2"/>
</dbReference>
<evidence type="ECO:0000256" key="12">
    <source>
        <dbReference type="ARBA" id="ARBA00022801"/>
    </source>
</evidence>
<keyword evidence="15" id="KW-0408">Iron</keyword>
<feature type="compositionally biased region" description="Low complexity" evidence="22">
    <location>
        <begin position="372"/>
        <end position="388"/>
    </location>
</feature>
<dbReference type="InterPro" id="IPR050534">
    <property type="entry name" value="Coronavir_polyprotein_1ab"/>
</dbReference>
<keyword evidence="19" id="KW-0539">Nucleus</keyword>
<dbReference type="GO" id="GO:0043139">
    <property type="term" value="F:5'-3' DNA helicase activity"/>
    <property type="evidence" value="ECO:0007669"/>
    <property type="project" value="TreeGrafter"/>
</dbReference>
<feature type="domain" description="DNA2/NAM7 helicase helicase" evidence="23">
    <location>
        <begin position="575"/>
        <end position="640"/>
    </location>
</feature>
<keyword evidence="12" id="KW-0378">Hydrolase</keyword>
<evidence type="ECO:0000256" key="4">
    <source>
        <dbReference type="ARBA" id="ARBA00012551"/>
    </source>
</evidence>
<feature type="compositionally biased region" description="Low complexity" evidence="22">
    <location>
        <begin position="202"/>
        <end position="212"/>
    </location>
</feature>
<evidence type="ECO:0000256" key="8">
    <source>
        <dbReference type="ARBA" id="ARBA00022722"/>
    </source>
</evidence>
<keyword evidence="9" id="KW-0479">Metal-binding</keyword>
<dbReference type="EMBL" id="HBIP01026474">
    <property type="protein sequence ID" value="CAE0500916.1"/>
    <property type="molecule type" value="Transcribed_RNA"/>
</dbReference>
<dbReference type="CDD" id="cd18041">
    <property type="entry name" value="DEXXQc_DNA2"/>
    <property type="match status" value="1"/>
</dbReference>
<keyword evidence="8" id="KW-0540">Nuclease</keyword>
<evidence type="ECO:0000256" key="15">
    <source>
        <dbReference type="ARBA" id="ARBA00023004"/>
    </source>
</evidence>
<organism evidence="25">
    <name type="scientific">Dunaliella tertiolecta</name>
    <name type="common">Green alga</name>
    <dbReference type="NCBI Taxonomy" id="3047"/>
    <lineage>
        <taxon>Eukaryota</taxon>
        <taxon>Viridiplantae</taxon>
        <taxon>Chlorophyta</taxon>
        <taxon>core chlorophytes</taxon>
        <taxon>Chlorophyceae</taxon>
        <taxon>CS clade</taxon>
        <taxon>Chlamydomonadales</taxon>
        <taxon>Dunaliellaceae</taxon>
        <taxon>Dunaliella</taxon>
    </lineage>
</organism>
<dbReference type="InterPro" id="IPR026851">
    <property type="entry name" value="Dna2/JHS1_DEXXQ-box"/>
</dbReference>
<feature type="compositionally biased region" description="Polar residues" evidence="22">
    <location>
        <begin position="350"/>
        <end position="365"/>
    </location>
</feature>
<evidence type="ECO:0000256" key="3">
    <source>
        <dbReference type="ARBA" id="ARBA00007913"/>
    </source>
</evidence>
<keyword evidence="11" id="KW-0227">DNA damage</keyword>
<keyword evidence="16" id="KW-0411">Iron-sulfur</keyword>
<dbReference type="FunFam" id="3.40.50.300:FF:000721">
    <property type="entry name" value="DNA replication ATP-dependent helicase/nuclease DNA2"/>
    <property type="match status" value="1"/>
</dbReference>
<dbReference type="CDD" id="cd18808">
    <property type="entry name" value="SF1_C_Upf1"/>
    <property type="match status" value="1"/>
</dbReference>
<evidence type="ECO:0000256" key="22">
    <source>
        <dbReference type="SAM" id="MobiDB-lite"/>
    </source>
</evidence>
<evidence type="ECO:0000256" key="2">
    <source>
        <dbReference type="ARBA" id="ARBA00004123"/>
    </source>
</evidence>
<dbReference type="AlphaFoldDB" id="A0A7S3VS20"/>
<keyword evidence="18" id="KW-0234">DNA repair</keyword>
<dbReference type="GO" id="GO:0051539">
    <property type="term" value="F:4 iron, 4 sulfur cluster binding"/>
    <property type="evidence" value="ECO:0007669"/>
    <property type="project" value="UniProtKB-KW"/>
</dbReference>
<dbReference type="Gene3D" id="3.40.50.300">
    <property type="entry name" value="P-loop containing nucleotide triphosphate hydrolases"/>
    <property type="match status" value="3"/>
</dbReference>
<feature type="domain" description="DNA2/NAM7 helicase-like C-terminal" evidence="24">
    <location>
        <begin position="946"/>
        <end position="1007"/>
    </location>
</feature>
<dbReference type="InterPro" id="IPR041679">
    <property type="entry name" value="DNA2/NAM7-like_C"/>
</dbReference>
<keyword evidence="20" id="KW-0511">Multifunctional enzyme</keyword>
<dbReference type="GO" id="GO:0005524">
    <property type="term" value="F:ATP binding"/>
    <property type="evidence" value="ECO:0007669"/>
    <property type="project" value="UniProtKB-KW"/>
</dbReference>
<evidence type="ECO:0000256" key="10">
    <source>
        <dbReference type="ARBA" id="ARBA00022741"/>
    </source>
</evidence>
<evidence type="ECO:0000256" key="13">
    <source>
        <dbReference type="ARBA" id="ARBA00022806"/>
    </source>
</evidence>
<evidence type="ECO:0000256" key="21">
    <source>
        <dbReference type="ARBA" id="ARBA00047995"/>
    </source>
</evidence>
<dbReference type="GO" id="GO:0003677">
    <property type="term" value="F:DNA binding"/>
    <property type="evidence" value="ECO:0007669"/>
    <property type="project" value="UniProtKB-KW"/>
</dbReference>
<feature type="compositionally biased region" description="Low complexity" evidence="22">
    <location>
        <begin position="403"/>
        <end position="428"/>
    </location>
</feature>
<evidence type="ECO:0000256" key="18">
    <source>
        <dbReference type="ARBA" id="ARBA00023204"/>
    </source>
</evidence>
<accession>A0A7S3VS20</accession>
<evidence type="ECO:0000256" key="17">
    <source>
        <dbReference type="ARBA" id="ARBA00023125"/>
    </source>
</evidence>
<evidence type="ECO:0000259" key="23">
    <source>
        <dbReference type="Pfam" id="PF13086"/>
    </source>
</evidence>
<dbReference type="GO" id="GO:0005634">
    <property type="term" value="C:nucleus"/>
    <property type="evidence" value="ECO:0007669"/>
    <property type="project" value="UniProtKB-SubCell"/>
</dbReference>
<evidence type="ECO:0000256" key="5">
    <source>
        <dbReference type="ARBA" id="ARBA00021516"/>
    </source>
</evidence>
<keyword evidence="7" id="KW-0235">DNA replication</keyword>
<dbReference type="SUPFAM" id="SSF52540">
    <property type="entry name" value="P-loop containing nucleoside triphosphate hydrolases"/>
    <property type="match status" value="1"/>
</dbReference>
<evidence type="ECO:0000313" key="25">
    <source>
        <dbReference type="EMBL" id="CAE0500916.1"/>
    </source>
</evidence>